<dbReference type="EMBL" id="SMKA01000030">
    <property type="protein sequence ID" value="TDC31729.1"/>
    <property type="molecule type" value="Genomic_DNA"/>
</dbReference>
<evidence type="ECO:0000313" key="2">
    <source>
        <dbReference type="Proteomes" id="UP000295075"/>
    </source>
</evidence>
<dbReference type="OrthoDB" id="5074646at2"/>
<gene>
    <name evidence="1" type="ORF">E1261_10280</name>
</gene>
<sequence length="180" mass="19886">MRREMSIPFETRGHRGLISVRVIPNDDPWASGHPLIVPDLDAESLRGFPVCTAALRYHGQGIEAIMGWIQVVTHGGSATVDLVPNLSRVDPFSSYGYLPTFFDAPVHPADPDGTWRAETFLVVVPDVIRSRIVEPVAAFTWGYELYSGRPELLDPTSLAAQDWAGHRSLLAAAHPAWTFR</sequence>
<proteinExistence type="predicted"/>
<keyword evidence="2" id="KW-1185">Reference proteome</keyword>
<comment type="caution">
    <text evidence="1">The sequence shown here is derived from an EMBL/GenBank/DDBJ whole genome shotgun (WGS) entry which is preliminary data.</text>
</comment>
<reference evidence="1 2" key="1">
    <citation type="submission" date="2019-03" db="EMBL/GenBank/DDBJ databases">
        <title>Draft genome sequences of novel Actinobacteria.</title>
        <authorList>
            <person name="Sahin N."/>
            <person name="Ay H."/>
            <person name="Saygin H."/>
        </authorList>
    </citation>
    <scope>NUCLEOTIDE SEQUENCE [LARGE SCALE GENOMIC DNA]</scope>
    <source>
        <strain evidence="1 2">JCM 30547</strain>
    </source>
</reference>
<organism evidence="1 2">
    <name type="scientific">Kribbella albertanoniae</name>
    <dbReference type="NCBI Taxonomy" id="1266829"/>
    <lineage>
        <taxon>Bacteria</taxon>
        <taxon>Bacillati</taxon>
        <taxon>Actinomycetota</taxon>
        <taxon>Actinomycetes</taxon>
        <taxon>Propionibacteriales</taxon>
        <taxon>Kribbellaceae</taxon>
        <taxon>Kribbella</taxon>
    </lineage>
</organism>
<name>A0A4R4Q9H5_9ACTN</name>
<dbReference type="AlphaFoldDB" id="A0A4R4Q9H5"/>
<accession>A0A4R4Q9H5</accession>
<protein>
    <submittedName>
        <fullName evidence="1">Uncharacterized protein</fullName>
    </submittedName>
</protein>
<evidence type="ECO:0000313" key="1">
    <source>
        <dbReference type="EMBL" id="TDC31729.1"/>
    </source>
</evidence>
<dbReference type="RefSeq" id="WP_132405197.1">
    <property type="nucleotide sequence ID" value="NZ_SMKA01000030.1"/>
</dbReference>
<dbReference type="Proteomes" id="UP000295075">
    <property type="component" value="Unassembled WGS sequence"/>
</dbReference>